<keyword evidence="2" id="KW-0540">Nuclease</keyword>
<comment type="caution">
    <text evidence="2">The sequence shown here is derived from an EMBL/GenBank/DDBJ whole genome shotgun (WGS) entry which is preliminary data.</text>
</comment>
<dbReference type="Pfam" id="PF05685">
    <property type="entry name" value="Uma2"/>
    <property type="match status" value="1"/>
</dbReference>
<dbReference type="Proteomes" id="UP001500909">
    <property type="component" value="Unassembled WGS sequence"/>
</dbReference>
<protein>
    <submittedName>
        <fullName evidence="2">Uma2 family endonuclease</fullName>
    </submittedName>
</protein>
<evidence type="ECO:0000313" key="2">
    <source>
        <dbReference type="EMBL" id="GAA0468645.1"/>
    </source>
</evidence>
<dbReference type="CDD" id="cd06260">
    <property type="entry name" value="DUF820-like"/>
    <property type="match status" value="1"/>
</dbReference>
<accession>A0ABN1A6F3</accession>
<dbReference type="RefSeq" id="WP_346096032.1">
    <property type="nucleotide sequence ID" value="NZ_BAAABY010000026.1"/>
</dbReference>
<dbReference type="PANTHER" id="PTHR35400">
    <property type="entry name" value="SLR1083 PROTEIN"/>
    <property type="match status" value="1"/>
</dbReference>
<keyword evidence="3" id="KW-1185">Reference proteome</keyword>
<dbReference type="InterPro" id="IPR011335">
    <property type="entry name" value="Restrct_endonuc-II-like"/>
</dbReference>
<name>A0ABN1A6F3_9ACTN</name>
<organism evidence="2 3">
    <name type="scientific">Streptomyces olivaceiscleroticus</name>
    <dbReference type="NCBI Taxonomy" id="68245"/>
    <lineage>
        <taxon>Bacteria</taxon>
        <taxon>Bacillati</taxon>
        <taxon>Actinomycetota</taxon>
        <taxon>Actinomycetes</taxon>
        <taxon>Kitasatosporales</taxon>
        <taxon>Streptomycetaceae</taxon>
        <taxon>Streptomyces</taxon>
    </lineage>
</organism>
<feature type="domain" description="Putative restriction endonuclease" evidence="1">
    <location>
        <begin position="11"/>
        <end position="165"/>
    </location>
</feature>
<proteinExistence type="predicted"/>
<keyword evidence="2" id="KW-0378">Hydrolase</keyword>
<keyword evidence="2" id="KW-0255">Endonuclease</keyword>
<evidence type="ECO:0000259" key="1">
    <source>
        <dbReference type="Pfam" id="PF05685"/>
    </source>
</evidence>
<dbReference type="EMBL" id="BAAABY010000026">
    <property type="protein sequence ID" value="GAA0468645.1"/>
    <property type="molecule type" value="Genomic_DNA"/>
</dbReference>
<gene>
    <name evidence="2" type="ORF">GCM10010361_36070</name>
</gene>
<dbReference type="Gene3D" id="3.90.1570.10">
    <property type="entry name" value="tt1808, chain A"/>
    <property type="match status" value="1"/>
</dbReference>
<dbReference type="InterPro" id="IPR012296">
    <property type="entry name" value="Nuclease_put_TT1808"/>
</dbReference>
<evidence type="ECO:0000313" key="3">
    <source>
        <dbReference type="Proteomes" id="UP001500909"/>
    </source>
</evidence>
<sequence>MDNNALIKMWHELDVPDGLHVELLDGELVMQANPGHFHDLPGRTFVRHTPEPFEAWDERGLLVADDYRPRADAVVVRSEDIPAENEPDWPVQIIQAVVETVSTTRTAIKRDWEEKRERYAEAGIPVYLIVDPNDATWHLLQLDGRHYVETAKGIFGQEITMPEPMGFTVRTAGWHPYGGTSA</sequence>
<dbReference type="InterPro" id="IPR008538">
    <property type="entry name" value="Uma2"/>
</dbReference>
<dbReference type="SUPFAM" id="SSF52980">
    <property type="entry name" value="Restriction endonuclease-like"/>
    <property type="match status" value="1"/>
</dbReference>
<dbReference type="PANTHER" id="PTHR35400:SF3">
    <property type="entry name" value="SLL1072 PROTEIN"/>
    <property type="match status" value="1"/>
</dbReference>
<reference evidence="2 3" key="1">
    <citation type="journal article" date="2019" name="Int. J. Syst. Evol. Microbiol.">
        <title>The Global Catalogue of Microorganisms (GCM) 10K type strain sequencing project: providing services to taxonomists for standard genome sequencing and annotation.</title>
        <authorList>
            <consortium name="The Broad Institute Genomics Platform"/>
            <consortium name="The Broad Institute Genome Sequencing Center for Infectious Disease"/>
            <person name="Wu L."/>
            <person name="Ma J."/>
        </authorList>
    </citation>
    <scope>NUCLEOTIDE SEQUENCE [LARGE SCALE GENOMIC DNA]</scope>
    <source>
        <strain evidence="2 3">JCM 4805</strain>
    </source>
</reference>
<dbReference type="GO" id="GO:0004519">
    <property type="term" value="F:endonuclease activity"/>
    <property type="evidence" value="ECO:0007669"/>
    <property type="project" value="UniProtKB-KW"/>
</dbReference>